<evidence type="ECO:0000313" key="1">
    <source>
        <dbReference type="EMBL" id="KAI9906068.1"/>
    </source>
</evidence>
<proteinExistence type="predicted"/>
<name>A0ACC0VHV4_9STRA</name>
<reference evidence="1 2" key="1">
    <citation type="journal article" date="2022" name="bioRxiv">
        <title>The genome of the oomycete Peronosclerospora sorghi, a cosmopolitan pathogen of maize and sorghum, is inflated with dispersed pseudogenes.</title>
        <authorList>
            <person name="Fletcher K."/>
            <person name="Martin F."/>
            <person name="Isakeit T."/>
            <person name="Cavanaugh K."/>
            <person name="Magill C."/>
            <person name="Michelmore R."/>
        </authorList>
    </citation>
    <scope>NUCLEOTIDE SEQUENCE [LARGE SCALE GENOMIC DNA]</scope>
    <source>
        <strain evidence="1">P6</strain>
    </source>
</reference>
<sequence length="68" mass="8373">MKMDLRREEQESKVDFRCRELELKNKEMYLRLEEAVERRLLLQLQLRKLEAASSHRGALLNPRYFHQE</sequence>
<dbReference type="Proteomes" id="UP001163321">
    <property type="component" value="Chromosome 9"/>
</dbReference>
<keyword evidence="2" id="KW-1185">Reference proteome</keyword>
<protein>
    <submittedName>
        <fullName evidence="1">Uncharacterized protein</fullName>
    </submittedName>
</protein>
<accession>A0ACC0VHV4</accession>
<dbReference type="EMBL" id="CM047588">
    <property type="protein sequence ID" value="KAI9906068.1"/>
    <property type="molecule type" value="Genomic_DNA"/>
</dbReference>
<evidence type="ECO:0000313" key="2">
    <source>
        <dbReference type="Proteomes" id="UP001163321"/>
    </source>
</evidence>
<organism evidence="1 2">
    <name type="scientific">Peronosclerospora sorghi</name>
    <dbReference type="NCBI Taxonomy" id="230839"/>
    <lineage>
        <taxon>Eukaryota</taxon>
        <taxon>Sar</taxon>
        <taxon>Stramenopiles</taxon>
        <taxon>Oomycota</taxon>
        <taxon>Peronosporomycetes</taxon>
        <taxon>Peronosporales</taxon>
        <taxon>Peronosporaceae</taxon>
        <taxon>Peronosclerospora</taxon>
    </lineage>
</organism>
<gene>
    <name evidence="1" type="ORF">PsorP6_013476</name>
</gene>
<comment type="caution">
    <text evidence="1">The sequence shown here is derived from an EMBL/GenBank/DDBJ whole genome shotgun (WGS) entry which is preliminary data.</text>
</comment>